<dbReference type="AlphaFoldDB" id="A0ABD2HNK7"/>
<accession>A0ABD2HNK7</accession>
<proteinExistence type="predicted"/>
<name>A0ABD2HNK7_HETSC</name>
<evidence type="ECO:0008006" key="3">
    <source>
        <dbReference type="Google" id="ProtNLM"/>
    </source>
</evidence>
<keyword evidence="2" id="KW-1185">Reference proteome</keyword>
<comment type="caution">
    <text evidence="1">The sequence shown here is derived from an EMBL/GenBank/DDBJ whole genome shotgun (WGS) entry which is preliminary data.</text>
</comment>
<protein>
    <recommendedName>
        <fullName evidence="3">CULT domain-containing protein</fullName>
    </recommendedName>
</protein>
<organism evidence="1 2">
    <name type="scientific">Heterodera schachtii</name>
    <name type="common">Sugarbeet cyst nematode worm</name>
    <name type="synonym">Tylenchus schachtii</name>
    <dbReference type="NCBI Taxonomy" id="97005"/>
    <lineage>
        <taxon>Eukaryota</taxon>
        <taxon>Metazoa</taxon>
        <taxon>Ecdysozoa</taxon>
        <taxon>Nematoda</taxon>
        <taxon>Chromadorea</taxon>
        <taxon>Rhabditida</taxon>
        <taxon>Tylenchina</taxon>
        <taxon>Tylenchomorpha</taxon>
        <taxon>Tylenchoidea</taxon>
        <taxon>Heteroderidae</taxon>
        <taxon>Heteroderinae</taxon>
        <taxon>Heterodera</taxon>
    </lineage>
</organism>
<gene>
    <name evidence="1" type="ORF">niasHS_016538</name>
</gene>
<evidence type="ECO:0000313" key="2">
    <source>
        <dbReference type="Proteomes" id="UP001620645"/>
    </source>
</evidence>
<dbReference type="EMBL" id="JBICCN010000441">
    <property type="protein sequence ID" value="KAL3068674.1"/>
    <property type="molecule type" value="Genomic_DNA"/>
</dbReference>
<dbReference type="Proteomes" id="UP001620645">
    <property type="component" value="Unassembled WGS sequence"/>
</dbReference>
<reference evidence="1 2" key="1">
    <citation type="submission" date="2024-10" db="EMBL/GenBank/DDBJ databases">
        <authorList>
            <person name="Kim D."/>
        </authorList>
    </citation>
    <scope>NUCLEOTIDE SEQUENCE [LARGE SCALE GENOMIC DNA]</scope>
    <source>
        <strain evidence="1">Taebaek</strain>
    </source>
</reference>
<sequence length="129" mass="14974">MALMEFKNWCSSSGSHWLFAVRLAYAQFTALKLSSNNQLHMFFRSSVYVQRQFIVHVLNLFANSDQFSNGWMEHTSQTCQTCGKGLFVKKYGHDTFYVITLDRIVEMCSADLRLYMNDGVYGPFQLLPF</sequence>
<evidence type="ECO:0000313" key="1">
    <source>
        <dbReference type="EMBL" id="KAL3068674.1"/>
    </source>
</evidence>